<organism evidence="3 4">
    <name type="scientific">Polynucleobacter brandtiae</name>
    <dbReference type="NCBI Taxonomy" id="1938816"/>
    <lineage>
        <taxon>Bacteria</taxon>
        <taxon>Pseudomonadati</taxon>
        <taxon>Pseudomonadota</taxon>
        <taxon>Betaproteobacteria</taxon>
        <taxon>Burkholderiales</taxon>
        <taxon>Burkholderiaceae</taxon>
        <taxon>Polynucleobacter</taxon>
    </lineage>
</organism>
<evidence type="ECO:0000256" key="1">
    <source>
        <dbReference type="SAM" id="Phobius"/>
    </source>
</evidence>
<accession>A0A2M8VJ38</accession>
<keyword evidence="1" id="KW-0812">Transmembrane</keyword>
<dbReference type="AlphaFoldDB" id="A0A2M8VJ38"/>
<feature type="transmembrane region" description="Helical" evidence="1">
    <location>
        <begin position="12"/>
        <end position="31"/>
    </location>
</feature>
<keyword evidence="1" id="KW-1133">Transmembrane helix</keyword>
<evidence type="ECO:0000313" key="3">
    <source>
        <dbReference type="EMBL" id="PJI76943.1"/>
    </source>
</evidence>
<dbReference type="EMBL" id="PGTX01000005">
    <property type="protein sequence ID" value="PJI76943.1"/>
    <property type="molecule type" value="Genomic_DNA"/>
</dbReference>
<comment type="caution">
    <text evidence="3">The sequence shown here is derived from an EMBL/GenBank/DDBJ whole genome shotgun (WGS) entry which is preliminary data.</text>
</comment>
<evidence type="ECO:0000313" key="4">
    <source>
        <dbReference type="Proteomes" id="UP000229366"/>
    </source>
</evidence>
<keyword evidence="1" id="KW-0472">Membrane</keyword>
<dbReference type="InterPro" id="IPR052336">
    <property type="entry name" value="MlaD_Phospholipid_Transporter"/>
</dbReference>
<evidence type="ECO:0000259" key="2">
    <source>
        <dbReference type="Pfam" id="PF02470"/>
    </source>
</evidence>
<name>A0A2M8VJ38_9BURK</name>
<dbReference type="Pfam" id="PF02470">
    <property type="entry name" value="MlaD"/>
    <property type="match status" value="1"/>
</dbReference>
<proteinExistence type="predicted"/>
<dbReference type="InterPro" id="IPR003399">
    <property type="entry name" value="Mce/MlaD"/>
</dbReference>
<gene>
    <name evidence="3" type="ORF">B0G85_1862</name>
</gene>
<dbReference type="PANTHER" id="PTHR33371">
    <property type="entry name" value="INTERMEMBRANE PHOSPHOLIPID TRANSPORT SYSTEM BINDING PROTEIN MLAD-RELATED"/>
    <property type="match status" value="1"/>
</dbReference>
<dbReference type="Proteomes" id="UP000229366">
    <property type="component" value="Unassembled WGS sequence"/>
</dbReference>
<protein>
    <submittedName>
        <fullName evidence="3">Phospholipid/cholesterol/gamma-HCH transport system substrate-binding protein</fullName>
    </submittedName>
</protein>
<dbReference type="PANTHER" id="PTHR33371:SF4">
    <property type="entry name" value="INTERMEMBRANE PHOSPHOLIPID TRANSPORT SYSTEM BINDING PROTEIN MLAD"/>
    <property type="match status" value="1"/>
</dbReference>
<dbReference type="OrthoDB" id="9806984at2"/>
<keyword evidence="4" id="KW-1185">Reference proteome</keyword>
<sequence length="310" mass="34267">MSKNSNPNYFRLGVFVLAAIGVLIALILIFGSGQFFKQSFTVETYIKQSVTGLDTGAAVRFRGVKIGQVTSIGLSGVLYEEDIPFQDRRQYVVVRMQIIGEKLTEKKIAEFVKNNLRARIKSMGITGVNYVEFDFVSKDPDYKPLPYGWTSEYPVVPSLPNQADQILTGIQKMLEAVNHLDINGTQKKFDDLLTNLNAVMVGDNKQGGGLVNSVKDLNILLARMAKVTDKDELNILMRELVGTMAALRQTMTSIQGDTSLTIENLKQTSEQLNEFTRIASQSPSSLIWGEPPPKIVLPMNGTQGQSGVQK</sequence>
<reference evidence="3 4" key="1">
    <citation type="submission" date="2017-11" db="EMBL/GenBank/DDBJ databases">
        <title>Genomic Encyclopedia of Type Strains, Phase III (KMG-III): the genomes of soil and plant-associated and newly described type strains.</title>
        <authorList>
            <person name="Whitman W."/>
        </authorList>
    </citation>
    <scope>NUCLEOTIDE SEQUENCE [LARGE SCALE GENOMIC DNA]</scope>
    <source>
        <strain evidence="3 4">UB-Domo-W1</strain>
    </source>
</reference>
<dbReference type="RefSeq" id="WP_100380158.1">
    <property type="nucleotide sequence ID" value="NZ_CBCSBW010000006.1"/>
</dbReference>
<feature type="domain" description="Mce/MlaD" evidence="2">
    <location>
        <begin position="48"/>
        <end position="134"/>
    </location>
</feature>